<dbReference type="PANTHER" id="PTHR24198">
    <property type="entry name" value="ANKYRIN REPEAT AND PROTEIN KINASE DOMAIN-CONTAINING PROTEIN"/>
    <property type="match status" value="1"/>
</dbReference>
<dbReference type="PANTHER" id="PTHR24198:SF165">
    <property type="entry name" value="ANKYRIN REPEAT-CONTAINING PROTEIN-RELATED"/>
    <property type="match status" value="1"/>
</dbReference>
<proteinExistence type="predicted"/>
<accession>K1PDP8</accession>
<dbReference type="InterPro" id="IPR049050">
    <property type="entry name" value="nSTAND3"/>
</dbReference>
<evidence type="ECO:0000256" key="2">
    <source>
        <dbReference type="ARBA" id="ARBA00023043"/>
    </source>
</evidence>
<protein>
    <recommendedName>
        <fullName evidence="3">Novel STAND NTPase 3 domain-containing protein</fullName>
    </recommendedName>
</protein>
<organism evidence="4">
    <name type="scientific">Magallana gigas</name>
    <name type="common">Pacific oyster</name>
    <name type="synonym">Crassostrea gigas</name>
    <dbReference type="NCBI Taxonomy" id="29159"/>
    <lineage>
        <taxon>Eukaryota</taxon>
        <taxon>Metazoa</taxon>
        <taxon>Spiralia</taxon>
        <taxon>Lophotrochozoa</taxon>
        <taxon>Mollusca</taxon>
        <taxon>Bivalvia</taxon>
        <taxon>Autobranchia</taxon>
        <taxon>Pteriomorphia</taxon>
        <taxon>Ostreida</taxon>
        <taxon>Ostreoidea</taxon>
        <taxon>Ostreidae</taxon>
        <taxon>Magallana</taxon>
    </lineage>
</organism>
<sequence>MPSKAVTALFGWEPNMDPNHIVFTTDDYADSDDEDFADVEDFAYENNTSTGQILQSEGFGPMGSVNHGFEPEPIAVDNDGGVIPASDSGPGITQTGPRAPEYVALHRTPAVLQINEYLTEEQKKLWYDFFNVTPINSEELFVKYSAYYSARRILWNRGWVTITGFPGDGKRALAEHLMVKFVRKPEKPPQRPTPKEQNEWEGAWLDEDGRPQYTVVHVNSYQEWQRKVDPTKKQCVMIDKIFGPATYTVSKVEEWINHLDEILETAVRNRPNTLVIITFQKHQLEKIHPRVTLCPLFQSKHVIDLTNDRYKAKNNEKQKILEGSCSGKHGLLINEQDDVIRSNLNSFAYHCRLYGGVKSFHMEGMQYFKSPENSMETVLEKVFRFDKIIYYTLACVGLFDGKIELDKGRFEDYTAFQQNIFRQLKIALEVPHDVNLEKMRHACTLLCGVFLEPIQLHHWKFCHERMFFFVTHSVFKRIPLKVLEICSLDFLMERIRTSSYFTITMESNLCVWNKDYTALAQRLVFEILRSNARLIASHPSLCDIRFGEAFVKFMGEMGSLQPVFLQRADYHRSFFFWLCYYGQEQTIKHLLKHEDFKNIKEMEWFKEELDVSLFAACNRNGASSGRVVKMLLEEGASLSSRDPLPDDDFVLLYGQDMFELTRKLNAPLLHVAALYGSLDTLQGLITNGADVNERTEDGFSVYHRVARNPDDAALRALLQPKPDLTSIKSATGSLPIHEAIRCGNDNATRHFSEGIPKDAYKMEDGRSMLAAATGVGVESVVKTLSNAMGSANPVGCQDNWPPLHSACAFGNANLVETLLGNGADVNAKGTGGWTALHFAVLFNRSRIVEFLLKKKADVNSQATDRKTPLHIAAENDHWSLVDLLLENEAKPENTTNEGDFAITLAASNGHIELVKTFVEEGIELEFPKVREEDPDERQRALMMMMGRGREQDRLERMMRYTMREKAKNMKK</sequence>
<dbReference type="Gene3D" id="1.25.40.20">
    <property type="entry name" value="Ankyrin repeat-containing domain"/>
    <property type="match status" value="2"/>
</dbReference>
<dbReference type="InterPro" id="IPR002110">
    <property type="entry name" value="Ankyrin_rpt"/>
</dbReference>
<dbReference type="InParanoid" id="K1PDP8"/>
<dbReference type="HOGENOM" id="CLU_305496_0_0_1"/>
<name>K1PDP8_MAGGI</name>
<keyword evidence="2" id="KW-0040">ANK repeat</keyword>
<evidence type="ECO:0000256" key="1">
    <source>
        <dbReference type="ARBA" id="ARBA00022737"/>
    </source>
</evidence>
<dbReference type="AlphaFoldDB" id="K1PDP8"/>
<dbReference type="SUPFAM" id="SSF48403">
    <property type="entry name" value="Ankyrin repeat"/>
    <property type="match status" value="1"/>
</dbReference>
<dbReference type="InterPro" id="IPR036770">
    <property type="entry name" value="Ankyrin_rpt-contain_sf"/>
</dbReference>
<feature type="domain" description="Novel STAND NTPase 3" evidence="3">
    <location>
        <begin position="141"/>
        <end position="323"/>
    </location>
</feature>
<dbReference type="SMART" id="SM00248">
    <property type="entry name" value="ANK"/>
    <property type="match status" value="10"/>
</dbReference>
<gene>
    <name evidence="4" type="ORF">CGI_10002946</name>
</gene>
<dbReference type="Pfam" id="PF20720">
    <property type="entry name" value="nSTAND3"/>
    <property type="match status" value="1"/>
</dbReference>
<dbReference type="EMBL" id="JH819058">
    <property type="protein sequence ID" value="EKC22007.1"/>
    <property type="molecule type" value="Genomic_DNA"/>
</dbReference>
<dbReference type="PROSITE" id="PS50088">
    <property type="entry name" value="ANK_REPEAT"/>
    <property type="match status" value="5"/>
</dbReference>
<dbReference type="Pfam" id="PF12796">
    <property type="entry name" value="Ank_2"/>
    <property type="match status" value="2"/>
</dbReference>
<evidence type="ECO:0000313" key="4">
    <source>
        <dbReference type="EMBL" id="EKC22007.1"/>
    </source>
</evidence>
<keyword evidence="1" id="KW-0677">Repeat</keyword>
<dbReference type="Pfam" id="PF00023">
    <property type="entry name" value="Ank"/>
    <property type="match status" value="1"/>
</dbReference>
<evidence type="ECO:0000259" key="3">
    <source>
        <dbReference type="Pfam" id="PF20720"/>
    </source>
</evidence>
<dbReference type="PROSITE" id="PS50297">
    <property type="entry name" value="ANK_REP_REGION"/>
    <property type="match status" value="4"/>
</dbReference>
<reference evidence="4" key="1">
    <citation type="journal article" date="2012" name="Nature">
        <title>The oyster genome reveals stress adaptation and complexity of shell formation.</title>
        <authorList>
            <person name="Zhang G."/>
            <person name="Fang X."/>
            <person name="Guo X."/>
            <person name="Li L."/>
            <person name="Luo R."/>
            <person name="Xu F."/>
            <person name="Yang P."/>
            <person name="Zhang L."/>
            <person name="Wang X."/>
            <person name="Qi H."/>
            <person name="Xiong Z."/>
            <person name="Que H."/>
            <person name="Xie Y."/>
            <person name="Holland P.W."/>
            <person name="Paps J."/>
            <person name="Zhu Y."/>
            <person name="Wu F."/>
            <person name="Chen Y."/>
            <person name="Wang J."/>
            <person name="Peng C."/>
            <person name="Meng J."/>
            <person name="Yang L."/>
            <person name="Liu J."/>
            <person name="Wen B."/>
            <person name="Zhang N."/>
            <person name="Huang Z."/>
            <person name="Zhu Q."/>
            <person name="Feng Y."/>
            <person name="Mount A."/>
            <person name="Hedgecock D."/>
            <person name="Xu Z."/>
            <person name="Liu Y."/>
            <person name="Domazet-Loso T."/>
            <person name="Du Y."/>
            <person name="Sun X."/>
            <person name="Zhang S."/>
            <person name="Liu B."/>
            <person name="Cheng P."/>
            <person name="Jiang X."/>
            <person name="Li J."/>
            <person name="Fan D."/>
            <person name="Wang W."/>
            <person name="Fu W."/>
            <person name="Wang T."/>
            <person name="Wang B."/>
            <person name="Zhang J."/>
            <person name="Peng Z."/>
            <person name="Li Y."/>
            <person name="Li N."/>
            <person name="Wang J."/>
            <person name="Chen M."/>
            <person name="He Y."/>
            <person name="Tan F."/>
            <person name="Song X."/>
            <person name="Zheng Q."/>
            <person name="Huang R."/>
            <person name="Yang H."/>
            <person name="Du X."/>
            <person name="Chen L."/>
            <person name="Yang M."/>
            <person name="Gaffney P.M."/>
            <person name="Wang S."/>
            <person name="Luo L."/>
            <person name="She Z."/>
            <person name="Ming Y."/>
            <person name="Huang W."/>
            <person name="Zhang S."/>
            <person name="Huang B."/>
            <person name="Zhang Y."/>
            <person name="Qu T."/>
            <person name="Ni P."/>
            <person name="Miao G."/>
            <person name="Wang J."/>
            <person name="Wang Q."/>
            <person name="Steinberg C.E."/>
            <person name="Wang H."/>
            <person name="Li N."/>
            <person name="Qian L."/>
            <person name="Zhang G."/>
            <person name="Li Y."/>
            <person name="Yang H."/>
            <person name="Liu X."/>
            <person name="Wang J."/>
            <person name="Yin Y."/>
            <person name="Wang J."/>
        </authorList>
    </citation>
    <scope>NUCLEOTIDE SEQUENCE [LARGE SCALE GENOMIC DNA]</scope>
    <source>
        <strain evidence="4">05x7-T-G4-1.051#20</strain>
    </source>
</reference>